<feature type="transmembrane region" description="Helical" evidence="1">
    <location>
        <begin position="221"/>
        <end position="242"/>
    </location>
</feature>
<keyword evidence="1" id="KW-0472">Membrane</keyword>
<gene>
    <name evidence="2" type="ORF">FHS19_003331</name>
</gene>
<dbReference type="PANTHER" id="PTHR37305:SF1">
    <property type="entry name" value="MEMBRANE PROTEIN"/>
    <property type="match status" value="1"/>
</dbReference>
<evidence type="ECO:0000256" key="1">
    <source>
        <dbReference type="SAM" id="Phobius"/>
    </source>
</evidence>
<dbReference type="AlphaFoldDB" id="A0A839TVF8"/>
<feature type="transmembrane region" description="Helical" evidence="1">
    <location>
        <begin position="104"/>
        <end position="129"/>
    </location>
</feature>
<feature type="transmembrane region" description="Helical" evidence="1">
    <location>
        <begin position="52"/>
        <end position="73"/>
    </location>
</feature>
<feature type="transmembrane region" description="Helical" evidence="1">
    <location>
        <begin position="18"/>
        <end position="40"/>
    </location>
</feature>
<comment type="caution">
    <text evidence="2">The sequence shown here is derived from an EMBL/GenBank/DDBJ whole genome shotgun (WGS) entry which is preliminary data.</text>
</comment>
<dbReference type="Proteomes" id="UP000517523">
    <property type="component" value="Unassembled WGS sequence"/>
</dbReference>
<evidence type="ECO:0000313" key="2">
    <source>
        <dbReference type="EMBL" id="MBB3128677.1"/>
    </source>
</evidence>
<evidence type="ECO:0000313" key="3">
    <source>
        <dbReference type="Proteomes" id="UP000517523"/>
    </source>
</evidence>
<reference evidence="2 3" key="1">
    <citation type="submission" date="2020-08" db="EMBL/GenBank/DDBJ databases">
        <title>Genomic Encyclopedia of Type Strains, Phase III (KMG-III): the genomes of soil and plant-associated and newly described type strains.</title>
        <authorList>
            <person name="Whitman W."/>
        </authorList>
    </citation>
    <scope>NUCLEOTIDE SEQUENCE [LARGE SCALE GENOMIC DNA]</scope>
    <source>
        <strain evidence="2 3">CECT 5831</strain>
    </source>
</reference>
<feature type="transmembrane region" description="Helical" evidence="1">
    <location>
        <begin position="141"/>
        <end position="166"/>
    </location>
</feature>
<name>A0A839TVF8_9BACL</name>
<dbReference type="PANTHER" id="PTHR37305">
    <property type="entry name" value="INTEGRAL MEMBRANE PROTEIN-RELATED"/>
    <property type="match status" value="1"/>
</dbReference>
<dbReference type="RefSeq" id="WP_183582810.1">
    <property type="nucleotide sequence ID" value="NZ_JACHXJ010000002.1"/>
</dbReference>
<organism evidence="2 3">
    <name type="scientific">Paenibacillus rhizosphaerae</name>
    <dbReference type="NCBI Taxonomy" id="297318"/>
    <lineage>
        <taxon>Bacteria</taxon>
        <taxon>Bacillati</taxon>
        <taxon>Bacillota</taxon>
        <taxon>Bacilli</taxon>
        <taxon>Bacillales</taxon>
        <taxon>Paenibacillaceae</taxon>
        <taxon>Paenibacillus</taxon>
    </lineage>
</organism>
<sequence>MGCLIQNELYKVFRLKKLYLLTLVALVIEIAAALQGKLGGVPSELRRLKIQYFPILLFDYLPFLFVIFAAVFFTDSWVDEYRSGVLKLSLLRPVNRIAFLNAKVISYFVCAAALMGFLLLSAYAVGAILSGWGEHIKIGELLLILKSGAVTLLPVFGFGLLVLFIAVLTENMAVTVGCTVGLLLISQMLEISDELRDYSIIYMIQAFYKNLFLQFEWEQVIINIAVIAAYIIIFYTGCVLLFRKKDLLI</sequence>
<protein>
    <submittedName>
        <fullName evidence="2">ABC-type transport system involved in multi-copper enzyme maturation permease subunit</fullName>
    </submittedName>
</protein>
<keyword evidence="1" id="KW-1133">Transmembrane helix</keyword>
<feature type="transmembrane region" description="Helical" evidence="1">
    <location>
        <begin position="172"/>
        <end position="191"/>
    </location>
</feature>
<proteinExistence type="predicted"/>
<accession>A0A839TVF8</accession>
<keyword evidence="1" id="KW-0812">Transmembrane</keyword>
<dbReference type="Pfam" id="PF12730">
    <property type="entry name" value="ABC2_membrane_4"/>
    <property type="match status" value="1"/>
</dbReference>
<dbReference type="EMBL" id="JACHXJ010000002">
    <property type="protein sequence ID" value="MBB3128677.1"/>
    <property type="molecule type" value="Genomic_DNA"/>
</dbReference>